<evidence type="ECO:0000313" key="3">
    <source>
        <dbReference type="Proteomes" id="UP001432027"/>
    </source>
</evidence>
<dbReference type="CDD" id="cd00448">
    <property type="entry name" value="YjgF_YER057c_UK114_family"/>
    <property type="match status" value="1"/>
</dbReference>
<dbReference type="GO" id="GO:0019239">
    <property type="term" value="F:deaminase activity"/>
    <property type="evidence" value="ECO:0007669"/>
    <property type="project" value="TreeGrafter"/>
</dbReference>
<dbReference type="InterPro" id="IPR035959">
    <property type="entry name" value="RutC-like_sf"/>
</dbReference>
<proteinExistence type="inferred from homology"/>
<name>A0AAV5TCN1_9BILA</name>
<evidence type="ECO:0000256" key="1">
    <source>
        <dbReference type="ARBA" id="ARBA00010552"/>
    </source>
</evidence>
<dbReference type="Proteomes" id="UP001432027">
    <property type="component" value="Unassembled WGS sequence"/>
</dbReference>
<dbReference type="NCBIfam" id="TIGR00004">
    <property type="entry name" value="Rid family detoxifying hydrolase"/>
    <property type="match status" value="1"/>
</dbReference>
<dbReference type="EMBL" id="BTSX01000004">
    <property type="protein sequence ID" value="GMS93326.1"/>
    <property type="molecule type" value="Genomic_DNA"/>
</dbReference>
<dbReference type="PANTHER" id="PTHR11803">
    <property type="entry name" value="2-IMINOBUTANOATE/2-IMINOPROPANOATE DEAMINASE RIDA"/>
    <property type="match status" value="1"/>
</dbReference>
<protein>
    <recommendedName>
        <fullName evidence="4">Translation initiation inhibitor</fullName>
    </recommendedName>
</protein>
<evidence type="ECO:0000313" key="2">
    <source>
        <dbReference type="EMBL" id="GMS93326.1"/>
    </source>
</evidence>
<gene>
    <name evidence="2" type="ORF">PENTCL1PPCAC_15501</name>
</gene>
<dbReference type="GO" id="GO:0005739">
    <property type="term" value="C:mitochondrion"/>
    <property type="evidence" value="ECO:0007669"/>
    <property type="project" value="TreeGrafter"/>
</dbReference>
<comment type="similarity">
    <text evidence="1">Belongs to the RutC family.</text>
</comment>
<dbReference type="SUPFAM" id="SSF55298">
    <property type="entry name" value="YjgF-like"/>
    <property type="match status" value="1"/>
</dbReference>
<dbReference type="AlphaFoldDB" id="A0AAV5TCN1"/>
<evidence type="ECO:0008006" key="4">
    <source>
        <dbReference type="Google" id="ProtNLM"/>
    </source>
</evidence>
<dbReference type="PANTHER" id="PTHR11803:SF39">
    <property type="entry name" value="2-IMINOBUTANOATE_2-IMINOPROPANOATE DEAMINASE"/>
    <property type="match status" value="1"/>
</dbReference>
<feature type="non-terminal residue" evidence="2">
    <location>
        <position position="1"/>
    </location>
</feature>
<dbReference type="InterPro" id="IPR006175">
    <property type="entry name" value="YjgF/YER057c/UK114"/>
</dbReference>
<organism evidence="2 3">
    <name type="scientific">Pristionchus entomophagus</name>
    <dbReference type="NCBI Taxonomy" id="358040"/>
    <lineage>
        <taxon>Eukaryota</taxon>
        <taxon>Metazoa</taxon>
        <taxon>Ecdysozoa</taxon>
        <taxon>Nematoda</taxon>
        <taxon>Chromadorea</taxon>
        <taxon>Rhabditida</taxon>
        <taxon>Rhabditina</taxon>
        <taxon>Diplogasteromorpha</taxon>
        <taxon>Diplogasteroidea</taxon>
        <taxon>Neodiplogasteridae</taxon>
        <taxon>Pristionchus</taxon>
    </lineage>
</organism>
<accession>A0AAV5TCN1</accession>
<dbReference type="Gene3D" id="3.30.1330.40">
    <property type="entry name" value="RutC-like"/>
    <property type="match status" value="1"/>
</dbReference>
<dbReference type="FunFam" id="3.30.1330.40:FF:000001">
    <property type="entry name" value="L-PSP family endoribonuclease"/>
    <property type="match status" value="1"/>
</dbReference>
<keyword evidence="3" id="KW-1185">Reference proteome</keyword>
<sequence length="144" mass="15430">AFSKMASTIKRQFIHTAEAPAPVGPYSQAVRVGDIIYLSGSVGMVPETMEMPKGIEAQTHQSLKNIGALLKAAGVGYGNVVKSTVLLTSMDDFATVNAIYKEYFPEKFPARTAYQVSTLPVKALVEIEVLAVANKIEDVPPSSL</sequence>
<dbReference type="GO" id="GO:0005829">
    <property type="term" value="C:cytosol"/>
    <property type="evidence" value="ECO:0007669"/>
    <property type="project" value="TreeGrafter"/>
</dbReference>
<comment type="caution">
    <text evidence="2">The sequence shown here is derived from an EMBL/GenBank/DDBJ whole genome shotgun (WGS) entry which is preliminary data.</text>
</comment>
<dbReference type="Pfam" id="PF01042">
    <property type="entry name" value="Ribonuc_L-PSP"/>
    <property type="match status" value="1"/>
</dbReference>
<reference evidence="2" key="1">
    <citation type="submission" date="2023-10" db="EMBL/GenBank/DDBJ databases">
        <title>Genome assembly of Pristionchus species.</title>
        <authorList>
            <person name="Yoshida K."/>
            <person name="Sommer R.J."/>
        </authorList>
    </citation>
    <scope>NUCLEOTIDE SEQUENCE</scope>
    <source>
        <strain evidence="2">RS0144</strain>
    </source>
</reference>
<dbReference type="InterPro" id="IPR006056">
    <property type="entry name" value="RidA"/>
</dbReference>